<evidence type="ECO:0000256" key="2">
    <source>
        <dbReference type="ARBA" id="ARBA00022692"/>
    </source>
</evidence>
<proteinExistence type="predicted"/>
<evidence type="ECO:0000256" key="1">
    <source>
        <dbReference type="ARBA" id="ARBA00004141"/>
    </source>
</evidence>
<organism evidence="5 6">
    <name type="scientific">Didymella rabiei</name>
    <name type="common">Chickpea ascochyta blight fungus</name>
    <name type="synonym">Mycosphaerella rabiei</name>
    <dbReference type="NCBI Taxonomy" id="5454"/>
    <lineage>
        <taxon>Eukaryota</taxon>
        <taxon>Fungi</taxon>
        <taxon>Dikarya</taxon>
        <taxon>Ascomycota</taxon>
        <taxon>Pezizomycotina</taxon>
        <taxon>Dothideomycetes</taxon>
        <taxon>Pleosporomycetidae</taxon>
        <taxon>Pleosporales</taxon>
        <taxon>Pleosporineae</taxon>
        <taxon>Didymellaceae</taxon>
        <taxon>Ascochyta</taxon>
    </lineage>
</organism>
<dbReference type="OrthoDB" id="410651at2759"/>
<reference evidence="5 6" key="1">
    <citation type="journal article" date="2016" name="Sci. Rep.">
        <title>Draft genome sequencing and secretome analysis of fungal phytopathogen Ascochyta rabiei provides insight into the necrotrophic effector repertoire.</title>
        <authorList>
            <person name="Verma S."/>
            <person name="Gazara R.K."/>
            <person name="Nizam S."/>
            <person name="Parween S."/>
            <person name="Chattopadhyay D."/>
            <person name="Verma P.K."/>
        </authorList>
    </citation>
    <scope>NUCLEOTIDE SEQUENCE [LARGE SCALE GENOMIC DNA]</scope>
    <source>
        <strain evidence="5 6">ArDII</strain>
    </source>
</reference>
<dbReference type="Gene3D" id="1.20.120.550">
    <property type="entry name" value="Membrane associated eicosanoid/glutathione metabolism-like domain"/>
    <property type="match status" value="1"/>
</dbReference>
<dbReference type="InterPro" id="IPR023352">
    <property type="entry name" value="MAPEG-like_dom_sf"/>
</dbReference>
<dbReference type="AlphaFoldDB" id="A0A163E5Q3"/>
<dbReference type="GO" id="GO:0005783">
    <property type="term" value="C:endoplasmic reticulum"/>
    <property type="evidence" value="ECO:0007669"/>
    <property type="project" value="TreeGrafter"/>
</dbReference>
<dbReference type="PANTHER" id="PTHR10250">
    <property type="entry name" value="MICROSOMAL GLUTATHIONE S-TRANSFERASE"/>
    <property type="match status" value="1"/>
</dbReference>
<dbReference type="InterPro" id="IPR001129">
    <property type="entry name" value="Membr-assoc_MAPEG"/>
</dbReference>
<comment type="subcellular location">
    <subcellularLocation>
        <location evidence="1">Membrane</location>
        <topology evidence="1">Multi-pass membrane protein</topology>
    </subcellularLocation>
</comment>
<dbReference type="SUPFAM" id="SSF161084">
    <property type="entry name" value="MAPEG domain-like"/>
    <property type="match status" value="1"/>
</dbReference>
<dbReference type="InterPro" id="IPR050997">
    <property type="entry name" value="MAPEG"/>
</dbReference>
<evidence type="ECO:0000313" key="5">
    <source>
        <dbReference type="EMBL" id="KZM23534.1"/>
    </source>
</evidence>
<name>A0A163E5Q3_DIDRA</name>
<dbReference type="Proteomes" id="UP000076837">
    <property type="component" value="Unassembled WGS sequence"/>
</dbReference>
<dbReference type="GO" id="GO:0016020">
    <property type="term" value="C:membrane"/>
    <property type="evidence" value="ECO:0007669"/>
    <property type="project" value="UniProtKB-SubCell"/>
</dbReference>
<dbReference type="GO" id="GO:0004602">
    <property type="term" value="F:glutathione peroxidase activity"/>
    <property type="evidence" value="ECO:0007669"/>
    <property type="project" value="TreeGrafter"/>
</dbReference>
<keyword evidence="2" id="KW-0812">Transmembrane</keyword>
<dbReference type="GO" id="GO:0004364">
    <property type="term" value="F:glutathione transferase activity"/>
    <property type="evidence" value="ECO:0007669"/>
    <property type="project" value="TreeGrafter"/>
</dbReference>
<dbReference type="GO" id="GO:0005635">
    <property type="term" value="C:nuclear envelope"/>
    <property type="evidence" value="ECO:0007669"/>
    <property type="project" value="TreeGrafter"/>
</dbReference>
<evidence type="ECO:0000313" key="6">
    <source>
        <dbReference type="Proteomes" id="UP000076837"/>
    </source>
</evidence>
<keyword evidence="4" id="KW-0472">Membrane</keyword>
<keyword evidence="6" id="KW-1185">Reference proteome</keyword>
<sequence>MVELVKNLIPAEYGYVLGAVVSTFFVNAWHGGHVGSFRKAAKIPYPFEYASYEQIQTASPASKKAMLAFNSAQRAHQNFGENHPTVMGTLLISGLRWPVATAILGAVWSVNRVVYAVGYSNSGEEGGKGRYYGAAWMLAHYALIIMSGISAYKIAMA</sequence>
<gene>
    <name evidence="5" type="ORF">ST47_g5327</name>
</gene>
<dbReference type="Pfam" id="PF01124">
    <property type="entry name" value="MAPEG"/>
    <property type="match status" value="1"/>
</dbReference>
<evidence type="ECO:0000256" key="4">
    <source>
        <dbReference type="ARBA" id="ARBA00023136"/>
    </source>
</evidence>
<protein>
    <submittedName>
        <fullName evidence="5">Uncharacterized protein</fullName>
    </submittedName>
</protein>
<dbReference type="STRING" id="5454.A0A163E5Q3"/>
<dbReference type="EMBL" id="JYNV01000193">
    <property type="protein sequence ID" value="KZM23534.1"/>
    <property type="molecule type" value="Genomic_DNA"/>
</dbReference>
<evidence type="ECO:0000256" key="3">
    <source>
        <dbReference type="ARBA" id="ARBA00022989"/>
    </source>
</evidence>
<comment type="caution">
    <text evidence="5">The sequence shown here is derived from an EMBL/GenBank/DDBJ whole genome shotgun (WGS) entry which is preliminary data.</text>
</comment>
<accession>A0A163E5Q3</accession>
<dbReference type="PANTHER" id="PTHR10250:SF26">
    <property type="entry name" value="GLUTATHIONE S-TRANSFERASE 3, MITOCHONDRIAL"/>
    <property type="match status" value="1"/>
</dbReference>
<keyword evidence="3" id="KW-1133">Transmembrane helix</keyword>